<dbReference type="Pfam" id="PF07714">
    <property type="entry name" value="PK_Tyr_Ser-Thr"/>
    <property type="match status" value="1"/>
</dbReference>
<dbReference type="InterPro" id="IPR011009">
    <property type="entry name" value="Kinase-like_dom_sf"/>
</dbReference>
<dbReference type="InterPro" id="IPR001245">
    <property type="entry name" value="Ser-Thr/Tyr_kinase_cat_dom"/>
</dbReference>
<accession>A0AAW2XNF9</accession>
<dbReference type="InterPro" id="IPR000719">
    <property type="entry name" value="Prot_kinase_dom"/>
</dbReference>
<reference evidence="8" key="1">
    <citation type="submission" date="2020-06" db="EMBL/GenBank/DDBJ databases">
        <authorList>
            <person name="Li T."/>
            <person name="Hu X."/>
            <person name="Zhang T."/>
            <person name="Song X."/>
            <person name="Zhang H."/>
            <person name="Dai N."/>
            <person name="Sheng W."/>
            <person name="Hou X."/>
            <person name="Wei L."/>
        </authorList>
    </citation>
    <scope>NUCLEOTIDE SEQUENCE</scope>
    <source>
        <strain evidence="8">KEN1</strain>
        <tissue evidence="8">Leaf</tissue>
    </source>
</reference>
<evidence type="ECO:0000313" key="8">
    <source>
        <dbReference type="EMBL" id="KAL0455668.1"/>
    </source>
</evidence>
<keyword evidence="8" id="KW-0808">Transferase</keyword>
<dbReference type="Gene3D" id="1.10.510.10">
    <property type="entry name" value="Transferase(Phosphotransferase) domain 1"/>
    <property type="match status" value="1"/>
</dbReference>
<evidence type="ECO:0000256" key="3">
    <source>
        <dbReference type="ARBA" id="ARBA00022692"/>
    </source>
</evidence>
<organism evidence="8">
    <name type="scientific">Sesamum latifolium</name>
    <dbReference type="NCBI Taxonomy" id="2727402"/>
    <lineage>
        <taxon>Eukaryota</taxon>
        <taxon>Viridiplantae</taxon>
        <taxon>Streptophyta</taxon>
        <taxon>Embryophyta</taxon>
        <taxon>Tracheophyta</taxon>
        <taxon>Spermatophyta</taxon>
        <taxon>Magnoliopsida</taxon>
        <taxon>eudicotyledons</taxon>
        <taxon>Gunneridae</taxon>
        <taxon>Pentapetalae</taxon>
        <taxon>asterids</taxon>
        <taxon>lamiids</taxon>
        <taxon>Lamiales</taxon>
        <taxon>Pedaliaceae</taxon>
        <taxon>Sesamum</taxon>
    </lineage>
</organism>
<dbReference type="InterPro" id="IPR008271">
    <property type="entry name" value="Ser/Thr_kinase_AS"/>
</dbReference>
<evidence type="ECO:0000256" key="2">
    <source>
        <dbReference type="ARBA" id="ARBA00022614"/>
    </source>
</evidence>
<evidence type="ECO:0000259" key="7">
    <source>
        <dbReference type="PROSITE" id="PS50011"/>
    </source>
</evidence>
<keyword evidence="8" id="KW-0418">Kinase</keyword>
<evidence type="ECO:0000256" key="1">
    <source>
        <dbReference type="ARBA" id="ARBA00004370"/>
    </source>
</evidence>
<keyword evidence="3" id="KW-0812">Transmembrane</keyword>
<protein>
    <submittedName>
        <fullName evidence="8">Receptor kinase-like protein Xa21</fullName>
    </submittedName>
</protein>
<dbReference type="GO" id="GO:0004672">
    <property type="term" value="F:protein kinase activity"/>
    <property type="evidence" value="ECO:0007669"/>
    <property type="project" value="InterPro"/>
</dbReference>
<proteinExistence type="predicted"/>
<dbReference type="PROSITE" id="PS00108">
    <property type="entry name" value="PROTEIN_KINASE_ST"/>
    <property type="match status" value="1"/>
</dbReference>
<evidence type="ECO:0000256" key="4">
    <source>
        <dbReference type="ARBA" id="ARBA00022737"/>
    </source>
</evidence>
<dbReference type="SUPFAM" id="SSF56112">
    <property type="entry name" value="Protein kinase-like (PK-like)"/>
    <property type="match status" value="1"/>
</dbReference>
<reference evidence="8" key="2">
    <citation type="journal article" date="2024" name="Plant">
        <title>Genomic evolution and insights into agronomic trait innovations of Sesamum species.</title>
        <authorList>
            <person name="Miao H."/>
            <person name="Wang L."/>
            <person name="Qu L."/>
            <person name="Liu H."/>
            <person name="Sun Y."/>
            <person name="Le M."/>
            <person name="Wang Q."/>
            <person name="Wei S."/>
            <person name="Zheng Y."/>
            <person name="Lin W."/>
            <person name="Duan Y."/>
            <person name="Cao H."/>
            <person name="Xiong S."/>
            <person name="Wang X."/>
            <person name="Wei L."/>
            <person name="Li C."/>
            <person name="Ma Q."/>
            <person name="Ju M."/>
            <person name="Zhao R."/>
            <person name="Li G."/>
            <person name="Mu C."/>
            <person name="Tian Q."/>
            <person name="Mei H."/>
            <person name="Zhang T."/>
            <person name="Gao T."/>
            <person name="Zhang H."/>
        </authorList>
    </citation>
    <scope>NUCLEOTIDE SEQUENCE</scope>
    <source>
        <strain evidence="8">KEN1</strain>
    </source>
</reference>
<name>A0AAW2XNF9_9LAMI</name>
<dbReference type="GO" id="GO:0016020">
    <property type="term" value="C:membrane"/>
    <property type="evidence" value="ECO:0007669"/>
    <property type="project" value="UniProtKB-SubCell"/>
</dbReference>
<keyword evidence="8" id="KW-0675">Receptor</keyword>
<evidence type="ECO:0000256" key="5">
    <source>
        <dbReference type="ARBA" id="ARBA00022989"/>
    </source>
</evidence>
<dbReference type="PANTHER" id="PTHR27008:SF585">
    <property type="entry name" value="PROTEIN KINASE DOMAIN-CONTAINING PROTEIN"/>
    <property type="match status" value="1"/>
</dbReference>
<comment type="caution">
    <text evidence="8">The sequence shown here is derived from an EMBL/GenBank/DDBJ whole genome shotgun (WGS) entry which is preliminary data.</text>
</comment>
<feature type="domain" description="Protein kinase" evidence="7">
    <location>
        <begin position="17"/>
        <end position="217"/>
    </location>
</feature>
<keyword evidence="4" id="KW-0677">Repeat</keyword>
<comment type="subcellular location">
    <subcellularLocation>
        <location evidence="1">Membrane</location>
    </subcellularLocation>
</comment>
<dbReference type="GO" id="GO:0005524">
    <property type="term" value="F:ATP binding"/>
    <property type="evidence" value="ECO:0007669"/>
    <property type="project" value="InterPro"/>
</dbReference>
<evidence type="ECO:0000256" key="6">
    <source>
        <dbReference type="ARBA" id="ARBA00023136"/>
    </source>
</evidence>
<dbReference type="AlphaFoldDB" id="A0AAW2XNF9"/>
<sequence length="217" mass="24306">MHERISYYEILRATSNLSQGNSIEKGHIGSVYKGIFSPTSIATIKVFILDVQGILKSFDIKCRVMRSIRHRNLVKIITSCSNLDFKALVIKYMPNGNLDKWLHSSTCFINFEQRLGTMIDVASAIEYLHHGYSSPIVHCDLKPSNVLLDEDMVAHVGDFGIAKLLIEDQLIAQTKNLDTIGYAAPALECTAGLLEETPNMKDVAVRLKKIKIERQGQ</sequence>
<dbReference type="PROSITE" id="PS50011">
    <property type="entry name" value="PROTEIN_KINASE_DOM"/>
    <property type="match status" value="1"/>
</dbReference>
<dbReference type="Gene3D" id="3.30.200.20">
    <property type="entry name" value="Phosphorylase Kinase, domain 1"/>
    <property type="match status" value="1"/>
</dbReference>
<keyword evidence="2" id="KW-0433">Leucine-rich repeat</keyword>
<gene>
    <name evidence="8" type="ORF">Slati_0906000</name>
</gene>
<dbReference type="SMART" id="SM00220">
    <property type="entry name" value="S_TKc"/>
    <property type="match status" value="1"/>
</dbReference>
<dbReference type="InterPro" id="IPR051809">
    <property type="entry name" value="Plant_receptor-like_S/T_kinase"/>
</dbReference>
<keyword evidence="5" id="KW-1133">Transmembrane helix</keyword>
<keyword evidence="6" id="KW-0472">Membrane</keyword>
<dbReference type="EMBL" id="JACGWN010000003">
    <property type="protein sequence ID" value="KAL0455668.1"/>
    <property type="molecule type" value="Genomic_DNA"/>
</dbReference>
<dbReference type="PANTHER" id="PTHR27008">
    <property type="entry name" value="OS04G0122200 PROTEIN"/>
    <property type="match status" value="1"/>
</dbReference>